<gene>
    <name evidence="1" type="ORF">L2764_16885</name>
</gene>
<organism evidence="1 2">
    <name type="scientific">Shewanella surugensis</name>
    <dbReference type="NCBI Taxonomy" id="212020"/>
    <lineage>
        <taxon>Bacteria</taxon>
        <taxon>Pseudomonadati</taxon>
        <taxon>Pseudomonadota</taxon>
        <taxon>Gammaproteobacteria</taxon>
        <taxon>Alteromonadales</taxon>
        <taxon>Shewanellaceae</taxon>
        <taxon>Shewanella</taxon>
    </lineage>
</organism>
<reference evidence="1 2" key="1">
    <citation type="submission" date="2022-01" db="EMBL/GenBank/DDBJ databases">
        <title>Whole genome-based taxonomy of the Shewanellaceae.</title>
        <authorList>
            <person name="Martin-Rodriguez A.J."/>
        </authorList>
    </citation>
    <scope>NUCLEOTIDE SEQUENCE [LARGE SCALE GENOMIC DNA]</scope>
    <source>
        <strain evidence="1 2">DSM 17177</strain>
    </source>
</reference>
<comment type="caution">
    <text evidence="1">The sequence shown here is derived from an EMBL/GenBank/DDBJ whole genome shotgun (WGS) entry which is preliminary data.</text>
</comment>
<evidence type="ECO:0000313" key="2">
    <source>
        <dbReference type="Proteomes" id="UP001203423"/>
    </source>
</evidence>
<protein>
    <recommendedName>
        <fullName evidence="3">Chlorosome envelope protein B</fullName>
    </recommendedName>
</protein>
<keyword evidence="2" id="KW-1185">Reference proteome</keyword>
<proteinExistence type="predicted"/>
<evidence type="ECO:0008006" key="3">
    <source>
        <dbReference type="Google" id="ProtNLM"/>
    </source>
</evidence>
<sequence>MSDKEGKDNATELIQANINQSIAAAVESATDLLRNISTIETTVIGVASAKWLAEPANVAYKEIIDNAKENITFAVDNLANVGTAGASVLSDLKPK</sequence>
<evidence type="ECO:0000313" key="1">
    <source>
        <dbReference type="EMBL" id="MCL1126104.1"/>
    </source>
</evidence>
<dbReference type="RefSeq" id="WP_248941454.1">
    <property type="nucleotide sequence ID" value="NZ_JAKIKS010000073.1"/>
</dbReference>
<accession>A0ABT0LEH1</accession>
<dbReference type="Proteomes" id="UP001203423">
    <property type="component" value="Unassembled WGS sequence"/>
</dbReference>
<name>A0ABT0LEH1_9GAMM</name>
<dbReference type="EMBL" id="JAKIKS010000073">
    <property type="protein sequence ID" value="MCL1126104.1"/>
    <property type="molecule type" value="Genomic_DNA"/>
</dbReference>